<dbReference type="AlphaFoldDB" id="A0A1H5VWG0"/>
<dbReference type="EMBL" id="FNVT01000001">
    <property type="protein sequence ID" value="SEF91584.1"/>
    <property type="molecule type" value="Genomic_DNA"/>
</dbReference>
<dbReference type="Gene3D" id="3.40.50.720">
    <property type="entry name" value="NAD(P)-binding Rossmann-like Domain"/>
    <property type="match status" value="1"/>
</dbReference>
<proteinExistence type="predicted"/>
<sequence length="256" mass="26657">MTVIAVLGLGEAGRIYARDLREAGYEVRGFDPYVRLMDDQVGSVGEAVGGADLILSLVGARAAESVARQALPCCREQAVYADLNTASPGLKRTLAELAAAEGVAFADVAVLAPVPRHGARTPLLAAGTGAARFAGLVATANVPVEVIPGGAGAAAARKLLRSVFMKGLAALMLECESAADAAGEREWLRGQIVGELSGDPGQLIDRLIDGSREHAARRVHEVEDAAAYLAELGRPAWVMEASRNWLASLLDEPGRP</sequence>
<dbReference type="RefSeq" id="WP_103954486.1">
    <property type="nucleotide sequence ID" value="NZ_FNVT01000001.1"/>
</dbReference>
<evidence type="ECO:0008006" key="5">
    <source>
        <dbReference type="Google" id="ProtNLM"/>
    </source>
</evidence>
<evidence type="ECO:0000259" key="1">
    <source>
        <dbReference type="Pfam" id="PF03446"/>
    </source>
</evidence>
<protein>
    <recommendedName>
        <fullName evidence="5">3-hydroxyisobutyrate dehydrogenase</fullName>
    </recommendedName>
</protein>
<organism evidence="3 4">
    <name type="scientific">Nonomuraea solani</name>
    <dbReference type="NCBI Taxonomy" id="1144553"/>
    <lineage>
        <taxon>Bacteria</taxon>
        <taxon>Bacillati</taxon>
        <taxon>Actinomycetota</taxon>
        <taxon>Actinomycetes</taxon>
        <taxon>Streptosporangiales</taxon>
        <taxon>Streptosporangiaceae</taxon>
        <taxon>Nonomuraea</taxon>
    </lineage>
</organism>
<dbReference type="SUPFAM" id="SSF48179">
    <property type="entry name" value="6-phosphogluconate dehydrogenase C-terminal domain-like"/>
    <property type="match status" value="1"/>
</dbReference>
<dbReference type="Proteomes" id="UP000236732">
    <property type="component" value="Unassembled WGS sequence"/>
</dbReference>
<name>A0A1H5VWG0_9ACTN</name>
<accession>A0A1H5VWG0</accession>
<dbReference type="InterPro" id="IPR036291">
    <property type="entry name" value="NAD(P)-bd_dom_sf"/>
</dbReference>
<dbReference type="Gene3D" id="1.10.1040.10">
    <property type="entry name" value="N-(1-d-carboxylethyl)-l-norvaline Dehydrogenase, domain 2"/>
    <property type="match status" value="1"/>
</dbReference>
<gene>
    <name evidence="3" type="ORF">SAMN05444920_1011009</name>
</gene>
<dbReference type="InterPro" id="IPR013328">
    <property type="entry name" value="6PGD_dom2"/>
</dbReference>
<dbReference type="InterPro" id="IPR006115">
    <property type="entry name" value="6PGDH_NADP-bd"/>
</dbReference>
<dbReference type="InterPro" id="IPR015814">
    <property type="entry name" value="Pgluconate_DH_NAD-bd_C"/>
</dbReference>
<feature type="domain" description="Phosphogluconate dehydrogenase NAD-binding putative C-terminal" evidence="2">
    <location>
        <begin position="179"/>
        <end position="247"/>
    </location>
</feature>
<dbReference type="Pfam" id="PF09130">
    <property type="entry name" value="DUF1932"/>
    <property type="match status" value="1"/>
</dbReference>
<evidence type="ECO:0000313" key="3">
    <source>
        <dbReference type="EMBL" id="SEF91584.1"/>
    </source>
</evidence>
<evidence type="ECO:0000313" key="4">
    <source>
        <dbReference type="Proteomes" id="UP000236732"/>
    </source>
</evidence>
<dbReference type="Pfam" id="PF03446">
    <property type="entry name" value="NAD_binding_2"/>
    <property type="match status" value="1"/>
</dbReference>
<dbReference type="OrthoDB" id="943692at2"/>
<evidence type="ECO:0000259" key="2">
    <source>
        <dbReference type="Pfam" id="PF09130"/>
    </source>
</evidence>
<dbReference type="SUPFAM" id="SSF51735">
    <property type="entry name" value="NAD(P)-binding Rossmann-fold domains"/>
    <property type="match status" value="1"/>
</dbReference>
<feature type="domain" description="6-phosphogluconate dehydrogenase NADP-binding" evidence="1">
    <location>
        <begin position="4"/>
        <end position="110"/>
    </location>
</feature>
<dbReference type="InterPro" id="IPR008927">
    <property type="entry name" value="6-PGluconate_DH-like_C_sf"/>
</dbReference>
<reference evidence="3 4" key="1">
    <citation type="submission" date="2016-10" db="EMBL/GenBank/DDBJ databases">
        <authorList>
            <person name="de Groot N.N."/>
        </authorList>
    </citation>
    <scope>NUCLEOTIDE SEQUENCE [LARGE SCALE GENOMIC DNA]</scope>
    <source>
        <strain evidence="3 4">CGMCC 4.7037</strain>
    </source>
</reference>
<dbReference type="GO" id="GO:0050661">
    <property type="term" value="F:NADP binding"/>
    <property type="evidence" value="ECO:0007669"/>
    <property type="project" value="InterPro"/>
</dbReference>
<keyword evidence="4" id="KW-1185">Reference proteome</keyword>